<reference evidence="3 7" key="3">
    <citation type="submission" date="2024-07" db="EMBL/GenBank/DDBJ databases">
        <title>Genomic Encyclopedia of Type Strains, Phase V (KMG-V): Genome sequencing to study the core and pangenomes of soil and plant-associated prokaryotes.</title>
        <authorList>
            <person name="Whitman W."/>
        </authorList>
    </citation>
    <scope>NUCLEOTIDE SEQUENCE [LARGE SCALE GENOMIC DNA]</scope>
    <source>
        <strain evidence="3 7">USDA 222</strain>
    </source>
</reference>
<organism evidence="2 5">
    <name type="scientific">Bradyrhizobium yuanmingense</name>
    <dbReference type="NCBI Taxonomy" id="108015"/>
    <lineage>
        <taxon>Bacteria</taxon>
        <taxon>Pseudomonadati</taxon>
        <taxon>Pseudomonadota</taxon>
        <taxon>Alphaproteobacteria</taxon>
        <taxon>Hyphomicrobiales</taxon>
        <taxon>Nitrobacteraceae</taxon>
        <taxon>Bradyrhizobium</taxon>
    </lineage>
</organism>
<reference evidence="2 5" key="1">
    <citation type="submission" date="2015-09" db="EMBL/GenBank/DDBJ databases">
        <title>Draft Genome Sequence of the Strain BR 3267 (Bradyrhizobium yuanmingense) recommended as inoculant for cowpea in Brazil.</title>
        <authorList>
            <person name="Simoes-Araujo J.L."/>
            <person name="Zilli J.E."/>
        </authorList>
    </citation>
    <scope>NUCLEOTIDE SEQUENCE [LARGE SCALE GENOMIC DNA]</scope>
    <source>
        <strain evidence="2 5">BR3267</strain>
    </source>
</reference>
<dbReference type="EMBL" id="LJYF01000029">
    <property type="protein sequence ID" value="KRP94678.1"/>
    <property type="molecule type" value="Genomic_DNA"/>
</dbReference>
<dbReference type="InterPro" id="IPR023883">
    <property type="entry name" value="CHP03980_redox-disulphide"/>
</dbReference>
<evidence type="ECO:0000313" key="7">
    <source>
        <dbReference type="Proteomes" id="UP001565474"/>
    </source>
</evidence>
<dbReference type="EMBL" id="FMAE01000003">
    <property type="protein sequence ID" value="SCB25240.1"/>
    <property type="molecule type" value="Genomic_DNA"/>
</dbReference>
<dbReference type="AlphaFoldDB" id="A0A0R3CAL9"/>
<evidence type="ECO:0000259" key="1">
    <source>
        <dbReference type="Pfam" id="PF08984"/>
    </source>
</evidence>
<feature type="domain" description="DUF1858" evidence="1">
    <location>
        <begin position="6"/>
        <end position="55"/>
    </location>
</feature>
<dbReference type="Proteomes" id="UP000051380">
    <property type="component" value="Unassembled WGS sequence"/>
</dbReference>
<name>A0A0R3CAL9_9BRAD</name>
<dbReference type="OrthoDB" id="5397989at2"/>
<evidence type="ECO:0000313" key="4">
    <source>
        <dbReference type="EMBL" id="SCB25240.1"/>
    </source>
</evidence>
<dbReference type="RefSeq" id="WP_035998817.1">
    <property type="nucleotide sequence ID" value="NZ_CP104173.1"/>
</dbReference>
<dbReference type="NCBIfam" id="TIGR03980">
    <property type="entry name" value="prismane_assoc"/>
    <property type="match status" value="1"/>
</dbReference>
<reference evidence="4 6" key="2">
    <citation type="submission" date="2016-08" db="EMBL/GenBank/DDBJ databases">
        <authorList>
            <person name="Seilhamer J.J."/>
        </authorList>
    </citation>
    <scope>NUCLEOTIDE SEQUENCE [LARGE SCALE GENOMIC DNA]</scope>
    <source>
        <strain evidence="4 6">CCBAU 10071</strain>
    </source>
</reference>
<accession>A0A0R3CAL9</accession>
<dbReference type="STRING" id="108015.GA0061099_1003572"/>
<dbReference type="InterPro" id="IPR015077">
    <property type="entry name" value="DUF1858"/>
</dbReference>
<keyword evidence="7" id="KW-1185">Reference proteome</keyword>
<dbReference type="SUPFAM" id="SSF140683">
    <property type="entry name" value="SP0561-like"/>
    <property type="match status" value="1"/>
</dbReference>
<dbReference type="Gene3D" id="1.10.3910.10">
    <property type="entry name" value="SP0561-like"/>
    <property type="match status" value="1"/>
</dbReference>
<gene>
    <name evidence="3" type="ORF">ABH992_005189</name>
    <name evidence="2" type="ORF">AOQ72_21845</name>
    <name evidence="4" type="ORF">GA0061099_1003572</name>
</gene>
<evidence type="ECO:0000313" key="3">
    <source>
        <dbReference type="EMBL" id="MEY9472790.1"/>
    </source>
</evidence>
<sequence length="65" mass="7249">MSFRSDDLVDDIMHSAPHTIRVFLAFRMACVGCPIATFHTVDDACREHGIDRDKFLAALIECVPA</sequence>
<proteinExistence type="predicted"/>
<evidence type="ECO:0000313" key="5">
    <source>
        <dbReference type="Proteomes" id="UP000051380"/>
    </source>
</evidence>
<dbReference type="InterPro" id="IPR038062">
    <property type="entry name" value="ScdA-like_N_sf"/>
</dbReference>
<dbReference type="EMBL" id="JBGBZN010000002">
    <property type="protein sequence ID" value="MEY9472790.1"/>
    <property type="molecule type" value="Genomic_DNA"/>
</dbReference>
<dbReference type="PANTHER" id="PTHR39341:SF1">
    <property type="entry name" value="DUF1858 DOMAIN-CONTAINING PROTEIN"/>
    <property type="match status" value="1"/>
</dbReference>
<dbReference type="Proteomes" id="UP001565474">
    <property type="component" value="Unassembled WGS sequence"/>
</dbReference>
<evidence type="ECO:0000313" key="2">
    <source>
        <dbReference type="EMBL" id="KRP94678.1"/>
    </source>
</evidence>
<dbReference type="Pfam" id="PF08984">
    <property type="entry name" value="DUF1858"/>
    <property type="match status" value="1"/>
</dbReference>
<dbReference type="Proteomes" id="UP000183174">
    <property type="component" value="Unassembled WGS sequence"/>
</dbReference>
<dbReference type="PANTHER" id="PTHR39341">
    <property type="entry name" value="BSL7085 PROTEIN"/>
    <property type="match status" value="1"/>
</dbReference>
<evidence type="ECO:0000313" key="6">
    <source>
        <dbReference type="Proteomes" id="UP000183174"/>
    </source>
</evidence>
<protein>
    <submittedName>
        <fullName evidence="4">Hybrid cluster protein-associated redox disulfide domain-containing protein</fullName>
    </submittedName>
    <submittedName>
        <fullName evidence="3">Hybrid cluster-associated redox disulfide protein</fullName>
    </submittedName>
    <submittedName>
        <fullName evidence="2">Hydrid cluster protein-associated redox disulfide domain protein</fullName>
    </submittedName>
</protein>
<dbReference type="GeneID" id="93179697"/>